<dbReference type="Proteomes" id="UP000192927">
    <property type="component" value="Unassembled WGS sequence"/>
</dbReference>
<dbReference type="AlphaFoldDB" id="A0A1W5D309"/>
<accession>A0A1W5D309</accession>
<sequence length="212" mass="22635">MALPPAPADPSPLPTLSISLALNPPVHSRATSTALPTLTIEALLSSPKPITICTWHTILHPRQALQQRAFEIVHTATQTPVPQVSKKSKRPAVKAQMGGPDERLFVTLVPQVPYTVETTFGPEKSGGLEDADGDGRPVYGMSGLKNGRYTLRVRGGEGTGTVAWWRWGTKEENLKPAAGTEGEDWAVGKAGEQFPPLKIDAGEIAGVDFVVD</sequence>
<keyword evidence="2" id="KW-1185">Reference proteome</keyword>
<evidence type="ECO:0000313" key="2">
    <source>
        <dbReference type="Proteomes" id="UP000192927"/>
    </source>
</evidence>
<reference evidence="2" key="1">
    <citation type="submission" date="2017-03" db="EMBL/GenBank/DDBJ databases">
        <authorList>
            <person name="Sharma R."/>
            <person name="Thines M."/>
        </authorList>
    </citation>
    <scope>NUCLEOTIDE SEQUENCE [LARGE SCALE GENOMIC DNA]</scope>
</reference>
<protein>
    <submittedName>
        <fullName evidence="1">Uncharacterized protein</fullName>
    </submittedName>
</protein>
<evidence type="ECO:0000313" key="1">
    <source>
        <dbReference type="EMBL" id="SLM37514.1"/>
    </source>
</evidence>
<dbReference type="EMBL" id="FWEW01001638">
    <property type="protein sequence ID" value="SLM37514.1"/>
    <property type="molecule type" value="Genomic_DNA"/>
</dbReference>
<proteinExistence type="predicted"/>
<name>A0A1W5D309_9LECA</name>
<organism evidence="1 2">
    <name type="scientific">Lasallia pustulata</name>
    <dbReference type="NCBI Taxonomy" id="136370"/>
    <lineage>
        <taxon>Eukaryota</taxon>
        <taxon>Fungi</taxon>
        <taxon>Dikarya</taxon>
        <taxon>Ascomycota</taxon>
        <taxon>Pezizomycotina</taxon>
        <taxon>Lecanoromycetes</taxon>
        <taxon>OSLEUM clade</taxon>
        <taxon>Umbilicariomycetidae</taxon>
        <taxon>Umbilicariales</taxon>
        <taxon>Umbilicariaceae</taxon>
        <taxon>Lasallia</taxon>
    </lineage>
</organism>